<dbReference type="RefSeq" id="XP_031563213.1">
    <property type="nucleotide sequence ID" value="XM_031707353.1"/>
</dbReference>
<evidence type="ECO:0000256" key="1">
    <source>
        <dbReference type="SAM" id="MobiDB-lite"/>
    </source>
</evidence>
<dbReference type="GeneID" id="116298799"/>
<name>A0A6P8I5K8_ACTTE</name>
<feature type="compositionally biased region" description="Basic residues" evidence="1">
    <location>
        <begin position="110"/>
        <end position="124"/>
    </location>
</feature>
<feature type="region of interest" description="Disordered" evidence="1">
    <location>
        <begin position="70"/>
        <end position="133"/>
    </location>
</feature>
<keyword evidence="2" id="KW-1185">Reference proteome</keyword>
<feature type="region of interest" description="Disordered" evidence="1">
    <location>
        <begin position="435"/>
        <end position="459"/>
    </location>
</feature>
<sequence length="553" mass="62303">MASMRNENETSSLDIRKNESPQLHENNSGEVGILCIQINAEATQVGKENSIIELQQVVQKADGEAVYDTRQTSLSLSLPPREKKRRNSFFKEVNDESDDSDEEQRGSEARRRKGKAKYRHKKRNRDAAMTEKTVHQSLGPVTLSASDRQYFRMSDDIMIQLQAVRDEGQWKTFDEVAVTLYQKYPNHEAQIMILIEKGQAACYSNRFADSKKLLKEAKSMAIAIDTTNASLLIGRIHYYLSAVYRREKKTGKAIDCVQLACQNLHHTGLVLDTAMLTYEKASALMDFLLLCVDPKSTCLDTVMSDLRRAIDQILALKEDSSSKRYLKTHRYAFIKMAMLLLDCRTSTGRQRTVSKENIKEAKKYLDVIRERYWQETTRGEKIQFFLAQSDLHYRMELYEEAEEYALEALSMAEKFGFNTEIQLVNDRRKDIRHASATTKDGGSHSNSKPDDCLDDNHDNSAGSHGNNALVDCVNGKTHSNMSSKSNVCGGGNHDNTMNDISANGDRDHGNTASDVCTDDSESKTDLGSSEGHFGDVNAATEESDDWSDSPSFL</sequence>
<gene>
    <name evidence="3" type="primary">LOC116298799</name>
</gene>
<organism evidence="2 3">
    <name type="scientific">Actinia tenebrosa</name>
    <name type="common">Australian red waratah sea anemone</name>
    <dbReference type="NCBI Taxonomy" id="6105"/>
    <lineage>
        <taxon>Eukaryota</taxon>
        <taxon>Metazoa</taxon>
        <taxon>Cnidaria</taxon>
        <taxon>Anthozoa</taxon>
        <taxon>Hexacorallia</taxon>
        <taxon>Actiniaria</taxon>
        <taxon>Actiniidae</taxon>
        <taxon>Actinia</taxon>
    </lineage>
</organism>
<dbReference type="Proteomes" id="UP000515163">
    <property type="component" value="Unplaced"/>
</dbReference>
<dbReference type="InParanoid" id="A0A6P8I5K8"/>
<dbReference type="KEGG" id="aten:116298799"/>
<dbReference type="OrthoDB" id="5972927at2759"/>
<dbReference type="AlphaFoldDB" id="A0A6P8I5K8"/>
<accession>A0A6P8I5K8</accession>
<feature type="compositionally biased region" description="Polar residues" evidence="1">
    <location>
        <begin position="435"/>
        <end position="446"/>
    </location>
</feature>
<evidence type="ECO:0000313" key="2">
    <source>
        <dbReference type="Proteomes" id="UP000515163"/>
    </source>
</evidence>
<feature type="region of interest" description="Disordered" evidence="1">
    <location>
        <begin position="498"/>
        <end position="553"/>
    </location>
</feature>
<proteinExistence type="predicted"/>
<evidence type="ECO:0000313" key="3">
    <source>
        <dbReference type="RefSeq" id="XP_031563213.1"/>
    </source>
</evidence>
<protein>
    <submittedName>
        <fullName evidence="3">Uncharacterized protein LOC116298799</fullName>
    </submittedName>
</protein>
<feature type="region of interest" description="Disordered" evidence="1">
    <location>
        <begin position="1"/>
        <end position="26"/>
    </location>
</feature>
<reference evidence="3" key="1">
    <citation type="submission" date="2025-08" db="UniProtKB">
        <authorList>
            <consortium name="RefSeq"/>
        </authorList>
    </citation>
    <scope>IDENTIFICATION</scope>
    <source>
        <tissue evidence="3">Tentacle</tissue>
    </source>
</reference>
<feature type="compositionally biased region" description="Basic and acidic residues" evidence="1">
    <location>
        <begin position="447"/>
        <end position="458"/>
    </location>
</feature>